<gene>
    <name evidence="9" type="ORF">IAC55_06800</name>
</gene>
<dbReference type="CDD" id="cd00009">
    <property type="entry name" value="AAA"/>
    <property type="match status" value="1"/>
</dbReference>
<dbReference type="InterPro" id="IPR025944">
    <property type="entry name" value="Sigma_54_int_dom_CS"/>
</dbReference>
<dbReference type="Pfam" id="PF25601">
    <property type="entry name" value="AAA_lid_14"/>
    <property type="match status" value="1"/>
</dbReference>
<dbReference type="PANTHER" id="PTHR32071">
    <property type="entry name" value="TRANSCRIPTIONAL REGULATORY PROTEIN"/>
    <property type="match status" value="1"/>
</dbReference>
<accession>A0A9D9DZD4</accession>
<dbReference type="Gene3D" id="1.10.8.60">
    <property type="match status" value="1"/>
</dbReference>
<dbReference type="Pfam" id="PF02954">
    <property type="entry name" value="HTH_8"/>
    <property type="match status" value="1"/>
</dbReference>
<keyword evidence="4" id="KW-0238">DNA-binding</keyword>
<dbReference type="AlphaFoldDB" id="A0A9D9DZD4"/>
<keyword evidence="2" id="KW-0067">ATP-binding</keyword>
<keyword evidence="5" id="KW-0804">Transcription</keyword>
<dbReference type="InterPro" id="IPR035965">
    <property type="entry name" value="PAS-like_dom_sf"/>
</dbReference>
<dbReference type="Pfam" id="PF00158">
    <property type="entry name" value="Sigma54_activat"/>
    <property type="match status" value="1"/>
</dbReference>
<comment type="caution">
    <text evidence="9">The sequence shown here is derived from an EMBL/GenBank/DDBJ whole genome shotgun (WGS) entry which is preliminary data.</text>
</comment>
<dbReference type="SMART" id="SM00382">
    <property type="entry name" value="AAA"/>
    <property type="match status" value="1"/>
</dbReference>
<dbReference type="InterPro" id="IPR002197">
    <property type="entry name" value="HTH_Fis"/>
</dbReference>
<dbReference type="FunFam" id="3.40.50.300:FF:000006">
    <property type="entry name" value="DNA-binding transcriptional regulator NtrC"/>
    <property type="match status" value="1"/>
</dbReference>
<dbReference type="InterPro" id="IPR029016">
    <property type="entry name" value="GAF-like_dom_sf"/>
</dbReference>
<name>A0A9D9DZD4_9FIRM</name>
<dbReference type="Gene3D" id="3.30.450.20">
    <property type="entry name" value="PAS domain"/>
    <property type="match status" value="1"/>
</dbReference>
<feature type="domain" description="Sigma-54 factor interaction" evidence="6">
    <location>
        <begin position="335"/>
        <end position="552"/>
    </location>
</feature>
<dbReference type="GO" id="GO:0006355">
    <property type="term" value="P:regulation of DNA-templated transcription"/>
    <property type="evidence" value="ECO:0007669"/>
    <property type="project" value="InterPro"/>
</dbReference>
<evidence type="ECO:0000256" key="2">
    <source>
        <dbReference type="ARBA" id="ARBA00022840"/>
    </source>
</evidence>
<evidence type="ECO:0000313" key="9">
    <source>
        <dbReference type="EMBL" id="MBO8435010.1"/>
    </source>
</evidence>
<dbReference type="PROSITE" id="PS50113">
    <property type="entry name" value="PAC"/>
    <property type="match status" value="1"/>
</dbReference>
<reference evidence="9" key="2">
    <citation type="journal article" date="2021" name="PeerJ">
        <title>Extensive microbial diversity within the chicken gut microbiome revealed by metagenomics and culture.</title>
        <authorList>
            <person name="Gilroy R."/>
            <person name="Ravi A."/>
            <person name="Getino M."/>
            <person name="Pursley I."/>
            <person name="Horton D.L."/>
            <person name="Alikhan N.F."/>
            <person name="Baker D."/>
            <person name="Gharbi K."/>
            <person name="Hall N."/>
            <person name="Watson M."/>
            <person name="Adriaenssens E.M."/>
            <person name="Foster-Nyarko E."/>
            <person name="Jarju S."/>
            <person name="Secka A."/>
            <person name="Antonio M."/>
            <person name="Oren A."/>
            <person name="Chaudhuri R.R."/>
            <person name="La Ragione R."/>
            <person name="Hildebrand F."/>
            <person name="Pallen M.J."/>
        </authorList>
    </citation>
    <scope>NUCLEOTIDE SEQUENCE</scope>
    <source>
        <strain evidence="9">F6-4510</strain>
    </source>
</reference>
<dbReference type="Proteomes" id="UP000823611">
    <property type="component" value="Unassembled WGS sequence"/>
</dbReference>
<dbReference type="GO" id="GO:0005524">
    <property type="term" value="F:ATP binding"/>
    <property type="evidence" value="ECO:0007669"/>
    <property type="project" value="UniProtKB-KW"/>
</dbReference>
<dbReference type="Gene3D" id="1.10.10.60">
    <property type="entry name" value="Homeodomain-like"/>
    <property type="match status" value="1"/>
</dbReference>
<feature type="domain" description="PAC" evidence="8">
    <location>
        <begin position="258"/>
        <end position="310"/>
    </location>
</feature>
<dbReference type="InterPro" id="IPR002078">
    <property type="entry name" value="Sigma_54_int"/>
</dbReference>
<evidence type="ECO:0000259" key="8">
    <source>
        <dbReference type="PROSITE" id="PS50113"/>
    </source>
</evidence>
<dbReference type="PROSITE" id="PS50112">
    <property type="entry name" value="PAS"/>
    <property type="match status" value="1"/>
</dbReference>
<dbReference type="PANTHER" id="PTHR32071:SF57">
    <property type="entry name" value="C4-DICARBOXYLATE TRANSPORT TRANSCRIPTIONAL REGULATORY PROTEIN DCTD"/>
    <property type="match status" value="1"/>
</dbReference>
<dbReference type="PROSITE" id="PS00675">
    <property type="entry name" value="SIGMA54_INTERACT_1"/>
    <property type="match status" value="1"/>
</dbReference>
<evidence type="ECO:0000259" key="7">
    <source>
        <dbReference type="PROSITE" id="PS50112"/>
    </source>
</evidence>
<dbReference type="SUPFAM" id="SSF46689">
    <property type="entry name" value="Homeodomain-like"/>
    <property type="match status" value="1"/>
</dbReference>
<organism evidence="9 10">
    <name type="scientific">Candidatus Fimicola merdigallinarum</name>
    <dbReference type="NCBI Taxonomy" id="2840819"/>
    <lineage>
        <taxon>Bacteria</taxon>
        <taxon>Bacillati</taxon>
        <taxon>Bacillota</taxon>
        <taxon>Clostridia</taxon>
        <taxon>Lachnospirales</taxon>
        <taxon>Lachnospiraceae</taxon>
        <taxon>Lachnospiraceae incertae sedis</taxon>
        <taxon>Candidatus Fimicola</taxon>
    </lineage>
</organism>
<reference evidence="9" key="1">
    <citation type="submission" date="2020-10" db="EMBL/GenBank/DDBJ databases">
        <authorList>
            <person name="Gilroy R."/>
        </authorList>
    </citation>
    <scope>NUCLEOTIDE SEQUENCE</scope>
    <source>
        <strain evidence="9">F6-4510</strain>
    </source>
</reference>
<protein>
    <submittedName>
        <fullName evidence="9">Sigma 54-interacting transcriptional regulator</fullName>
    </submittedName>
</protein>
<dbReference type="SUPFAM" id="SSF52540">
    <property type="entry name" value="P-loop containing nucleoside triphosphate hydrolases"/>
    <property type="match status" value="1"/>
</dbReference>
<dbReference type="InterPro" id="IPR013767">
    <property type="entry name" value="PAS_fold"/>
</dbReference>
<keyword evidence="3" id="KW-0805">Transcription regulation</keyword>
<dbReference type="PROSITE" id="PS50045">
    <property type="entry name" value="SIGMA54_INTERACT_4"/>
    <property type="match status" value="1"/>
</dbReference>
<dbReference type="InterPro" id="IPR027417">
    <property type="entry name" value="P-loop_NTPase"/>
</dbReference>
<proteinExistence type="predicted"/>
<evidence type="ECO:0000256" key="3">
    <source>
        <dbReference type="ARBA" id="ARBA00023015"/>
    </source>
</evidence>
<dbReference type="GO" id="GO:0043565">
    <property type="term" value="F:sequence-specific DNA binding"/>
    <property type="evidence" value="ECO:0007669"/>
    <property type="project" value="InterPro"/>
</dbReference>
<evidence type="ECO:0000259" key="6">
    <source>
        <dbReference type="PROSITE" id="PS50045"/>
    </source>
</evidence>
<evidence type="ECO:0000256" key="5">
    <source>
        <dbReference type="ARBA" id="ARBA00023163"/>
    </source>
</evidence>
<evidence type="ECO:0000313" key="10">
    <source>
        <dbReference type="Proteomes" id="UP000823611"/>
    </source>
</evidence>
<keyword evidence="1" id="KW-0547">Nucleotide-binding</keyword>
<sequence>MDNEKQSMLEKAYKRCEERKLEPDRRIDMSTLSGSEFESLIEKKEFLLSSARPFMEKIYKFVEDKSFLVSLADENARVIEVVGESDIENTCVRKGIDWSENNAGVNAISLALKEGRAIQVSGDEHYCNELKMWGCSASPIWLNGILVGVISITGPKEKVYPHTLGMAVATSYAIENILYVKEKNNQLIIKQNFQDAIVEAVNDGMIIIDKNGIITYMNSEAGDILYVNKDKSIGKHISDIANFNPMILEVLRTGIGYIDKELIVRNPEGAIMHLQKTAYPIKDENGQVAGVVDTFRRIKKVKKMVNDMVGSYAKFTFEDIIGNDSNEKFVESLKMARIASQSTSNVLIQGESGTGKELFANAIHNASTRAGQPFVTLNCSGIPRQLLESELFGVEKKYGMENFIEGRPGKFELANGGTLFINEVSELPLDLQVKLMKAIQDKRISRIGGENVFDVNVRLICATNKDLSELCRDGSFRQDLYYRLDVLGIKTTPLREQKDSIDKLCKHIITRMSNHLGKNVFEIGAVALNILRQYDWPGNVRELENALERAVNVCEGTVILPEHIPAYINDTMKDGKEYALDTAEDGKEYDTLESLEKKHIILITRHTKGNISKAAEMLGVSRNTLYNKLKKYEIEI</sequence>
<dbReference type="Pfam" id="PF01590">
    <property type="entry name" value="GAF"/>
    <property type="match status" value="1"/>
</dbReference>
<dbReference type="InterPro" id="IPR000014">
    <property type="entry name" value="PAS"/>
</dbReference>
<dbReference type="InterPro" id="IPR009057">
    <property type="entry name" value="Homeodomain-like_sf"/>
</dbReference>
<dbReference type="InterPro" id="IPR003593">
    <property type="entry name" value="AAA+_ATPase"/>
</dbReference>
<evidence type="ECO:0000256" key="4">
    <source>
        <dbReference type="ARBA" id="ARBA00023125"/>
    </source>
</evidence>
<dbReference type="NCBIfam" id="TIGR00229">
    <property type="entry name" value="sensory_box"/>
    <property type="match status" value="1"/>
</dbReference>
<evidence type="ECO:0000256" key="1">
    <source>
        <dbReference type="ARBA" id="ARBA00022741"/>
    </source>
</evidence>
<dbReference type="InterPro" id="IPR058031">
    <property type="entry name" value="AAA_lid_NorR"/>
</dbReference>
<dbReference type="SMART" id="SM00091">
    <property type="entry name" value="PAS"/>
    <property type="match status" value="1"/>
</dbReference>
<dbReference type="CDD" id="cd00130">
    <property type="entry name" value="PAS"/>
    <property type="match status" value="1"/>
</dbReference>
<dbReference type="PROSITE" id="PS00688">
    <property type="entry name" value="SIGMA54_INTERACT_3"/>
    <property type="match status" value="1"/>
</dbReference>
<dbReference type="InterPro" id="IPR000700">
    <property type="entry name" value="PAS-assoc_C"/>
</dbReference>
<dbReference type="SUPFAM" id="SSF55785">
    <property type="entry name" value="PYP-like sensor domain (PAS domain)"/>
    <property type="match status" value="1"/>
</dbReference>
<dbReference type="PRINTS" id="PR01590">
    <property type="entry name" value="HTHFIS"/>
</dbReference>
<dbReference type="InterPro" id="IPR025662">
    <property type="entry name" value="Sigma_54_int_dom_ATP-bd_1"/>
</dbReference>
<dbReference type="Gene3D" id="3.40.50.300">
    <property type="entry name" value="P-loop containing nucleotide triphosphate hydrolases"/>
    <property type="match status" value="1"/>
</dbReference>
<dbReference type="InterPro" id="IPR003018">
    <property type="entry name" value="GAF"/>
</dbReference>
<feature type="domain" description="PAS" evidence="7">
    <location>
        <begin position="190"/>
        <end position="235"/>
    </location>
</feature>
<dbReference type="EMBL" id="JADIMX010000128">
    <property type="protein sequence ID" value="MBO8435010.1"/>
    <property type="molecule type" value="Genomic_DNA"/>
</dbReference>
<dbReference type="Pfam" id="PF00989">
    <property type="entry name" value="PAS"/>
    <property type="match status" value="1"/>
</dbReference>
<dbReference type="Gene3D" id="3.30.450.40">
    <property type="match status" value="1"/>
</dbReference>